<dbReference type="NCBIfam" id="TIGR03531">
    <property type="entry name" value="selenium_SpcS"/>
    <property type="match status" value="1"/>
</dbReference>
<keyword evidence="11 17" id="KW-0648">Protein biosynthesis</keyword>
<dbReference type="EC" id="2.9.1.2" evidence="5 17"/>
<name>C1MR20_MICPC</name>
<evidence type="ECO:0000313" key="22">
    <source>
        <dbReference type="Proteomes" id="UP000001876"/>
    </source>
</evidence>
<dbReference type="InterPro" id="IPR015421">
    <property type="entry name" value="PyrdxlP-dep_Trfase_major"/>
</dbReference>
<evidence type="ECO:0000256" key="2">
    <source>
        <dbReference type="ARBA" id="ARBA00002552"/>
    </source>
</evidence>
<gene>
    <name evidence="21" type="ORF">MICPUCDRAFT_16680</name>
</gene>
<comment type="function">
    <text evidence="2 17">Converts O-phosphoseryl-tRNA(Sec) to selenocysteinyl-tRNA(Sec) required for selenoprotein biosynthesis.</text>
</comment>
<feature type="binding site" evidence="18">
    <location>
        <position position="98"/>
    </location>
    <ligand>
        <name>substrate</name>
    </ligand>
</feature>
<dbReference type="SUPFAM" id="SSF53383">
    <property type="entry name" value="PLP-dependent transferases"/>
    <property type="match status" value="1"/>
</dbReference>
<feature type="modified residue" description="N6-(pyridoxal phosphate)lysine" evidence="19">
    <location>
        <position position="290"/>
    </location>
</feature>
<evidence type="ECO:0000256" key="15">
    <source>
        <dbReference type="ARBA" id="ARBA00032693"/>
    </source>
</evidence>
<dbReference type="GO" id="GO:0000049">
    <property type="term" value="F:tRNA binding"/>
    <property type="evidence" value="ECO:0007669"/>
    <property type="project" value="UniProtKB-UniRule"/>
</dbReference>
<keyword evidence="12 17" id="KW-0711">Selenium</keyword>
<keyword evidence="10 17" id="KW-0663">Pyridoxal phosphate</keyword>
<feature type="binding site" evidence="18">
    <location>
        <position position="106"/>
    </location>
    <ligand>
        <name>substrate</name>
    </ligand>
</feature>
<feature type="binding site" evidence="18">
    <location>
        <position position="321"/>
    </location>
    <ligand>
        <name>substrate</name>
    </ligand>
</feature>
<evidence type="ECO:0000256" key="18">
    <source>
        <dbReference type="PIRSR" id="PIRSR017689-1"/>
    </source>
</evidence>
<evidence type="ECO:0000256" key="10">
    <source>
        <dbReference type="ARBA" id="ARBA00022898"/>
    </source>
</evidence>
<dbReference type="UniPathway" id="UPA00906">
    <property type="reaction ID" value="UER00898"/>
</dbReference>
<accession>C1MR20</accession>
<dbReference type="eggNOG" id="KOG3843">
    <property type="taxonomic scope" value="Eukaryota"/>
</dbReference>
<evidence type="ECO:0000256" key="9">
    <source>
        <dbReference type="ARBA" id="ARBA00022884"/>
    </source>
</evidence>
<feature type="binding site" evidence="18">
    <location>
        <position position="411"/>
    </location>
    <ligand>
        <name>tRNA</name>
        <dbReference type="ChEBI" id="CHEBI:17843"/>
    </ligand>
</feature>
<dbReference type="Gene3D" id="3.40.640.10">
    <property type="entry name" value="Type I PLP-dependent aspartate aminotransferase-like (Major domain)"/>
    <property type="match status" value="1"/>
</dbReference>
<dbReference type="KEGG" id="mpp:MICPUCDRAFT_16680"/>
<dbReference type="GeneID" id="9683667"/>
<feature type="binding site" evidence="18">
    <location>
        <position position="477"/>
    </location>
    <ligand>
        <name>tRNA</name>
        <dbReference type="ChEBI" id="CHEBI:17843"/>
    </ligand>
</feature>
<dbReference type="OMA" id="MSHANDY"/>
<dbReference type="InterPro" id="IPR015424">
    <property type="entry name" value="PyrdxlP-dep_Trfase"/>
</dbReference>
<evidence type="ECO:0000256" key="20">
    <source>
        <dbReference type="SAM" id="MobiDB-lite"/>
    </source>
</evidence>
<evidence type="ECO:0000256" key="14">
    <source>
        <dbReference type="ARBA" id="ARBA00032048"/>
    </source>
</evidence>
<organism evidence="22">
    <name type="scientific">Micromonas pusilla (strain CCMP1545)</name>
    <name type="common">Picoplanktonic green alga</name>
    <dbReference type="NCBI Taxonomy" id="564608"/>
    <lineage>
        <taxon>Eukaryota</taxon>
        <taxon>Viridiplantae</taxon>
        <taxon>Chlorophyta</taxon>
        <taxon>Mamiellophyceae</taxon>
        <taxon>Mamiellales</taxon>
        <taxon>Mamiellaceae</taxon>
        <taxon>Micromonas</taxon>
    </lineage>
</organism>
<dbReference type="RefSeq" id="XP_003058229.1">
    <property type="nucleotide sequence ID" value="XM_003058183.1"/>
</dbReference>
<dbReference type="GO" id="GO:0001514">
    <property type="term" value="P:selenocysteine incorporation"/>
    <property type="evidence" value="ECO:0007669"/>
    <property type="project" value="TreeGrafter"/>
</dbReference>
<evidence type="ECO:0000256" key="4">
    <source>
        <dbReference type="ARBA" id="ARBA00007037"/>
    </source>
</evidence>
<dbReference type="GO" id="GO:0005737">
    <property type="term" value="C:cytoplasm"/>
    <property type="evidence" value="ECO:0007669"/>
    <property type="project" value="UniProtKB-SubCell"/>
</dbReference>
<evidence type="ECO:0000256" key="5">
    <source>
        <dbReference type="ARBA" id="ARBA00012464"/>
    </source>
</evidence>
<evidence type="ECO:0000256" key="13">
    <source>
        <dbReference type="ARBA" id="ARBA00030669"/>
    </source>
</evidence>
<dbReference type="InterPro" id="IPR019872">
    <property type="entry name" value="Sec-tRNA_Se_transferase"/>
</dbReference>
<evidence type="ECO:0000256" key="3">
    <source>
        <dbReference type="ARBA" id="ARBA00004822"/>
    </source>
</evidence>
<dbReference type="PANTHER" id="PTHR12944">
    <property type="entry name" value="SOLUBLE LIVER ANTIGEN/LIVER PANCREAS ANTIGEN"/>
    <property type="match status" value="1"/>
</dbReference>
<dbReference type="STRING" id="564608.C1MR20"/>
<comment type="catalytic activity">
    <reaction evidence="16 17">
        <text>O-phospho-L-seryl-tRNA(Sec) + selenophosphate + H2O = L-selenocysteinyl-tRNA(Sec) + 2 phosphate</text>
        <dbReference type="Rhea" id="RHEA:25041"/>
        <dbReference type="Rhea" id="RHEA-COMP:9743"/>
        <dbReference type="Rhea" id="RHEA-COMP:9947"/>
        <dbReference type="ChEBI" id="CHEBI:15377"/>
        <dbReference type="ChEBI" id="CHEBI:16144"/>
        <dbReference type="ChEBI" id="CHEBI:43474"/>
        <dbReference type="ChEBI" id="CHEBI:78551"/>
        <dbReference type="ChEBI" id="CHEBI:78573"/>
        <dbReference type="EC" id="2.9.1.2"/>
    </reaction>
</comment>
<evidence type="ECO:0000256" key="16">
    <source>
        <dbReference type="ARBA" id="ARBA00048808"/>
    </source>
</evidence>
<evidence type="ECO:0000256" key="19">
    <source>
        <dbReference type="PIRSR" id="PIRSR017689-50"/>
    </source>
</evidence>
<feature type="binding site" evidence="18">
    <location>
        <position position="277"/>
    </location>
    <ligand>
        <name>tRNA</name>
        <dbReference type="ChEBI" id="CHEBI:17843"/>
    </ligand>
</feature>
<dbReference type="PANTHER" id="PTHR12944:SF2">
    <property type="entry name" value="O-PHOSPHOSERYL-TRNA(SEC) SELENIUM TRANSFERASE"/>
    <property type="match status" value="1"/>
</dbReference>
<protein>
    <recommendedName>
        <fullName evidence="6 17">O-phosphoseryl-tRNA(Sec) selenium transferase</fullName>
        <ecNumber evidence="5 17">2.9.1.2</ecNumber>
    </recommendedName>
    <alternativeName>
        <fullName evidence="13 17">Selenocysteine synthase</fullName>
    </alternativeName>
    <alternativeName>
        <fullName evidence="14 17">Selenocysteinyl-tRNA(Sec) synthase</fullName>
    </alternativeName>
    <alternativeName>
        <fullName evidence="15 17">Sep-tRNA:Sec-tRNA synthase</fullName>
    </alternativeName>
</protein>
<keyword evidence="22" id="KW-1185">Reference proteome</keyword>
<dbReference type="InterPro" id="IPR008829">
    <property type="entry name" value="SepSecS/SepCysS"/>
</dbReference>
<keyword evidence="9 17" id="KW-0694">RNA-binding</keyword>
<feature type="site" description="May act as a substrate filter by repelling compounds with a negatively charged alpha-carboxylate" evidence="19">
    <location>
        <position position="75"/>
    </location>
</feature>
<keyword evidence="8 17" id="KW-0808">Transferase</keyword>
<evidence type="ECO:0000256" key="12">
    <source>
        <dbReference type="ARBA" id="ARBA00023266"/>
    </source>
</evidence>
<comment type="cofactor">
    <cofactor evidence="1 17 19">
        <name>pyridoxal 5'-phosphate</name>
        <dbReference type="ChEBI" id="CHEBI:597326"/>
    </cofactor>
</comment>
<feature type="binding site" evidence="18">
    <location>
        <position position="99"/>
    </location>
    <ligand>
        <name>substrate</name>
    </ligand>
</feature>
<comment type="pathway">
    <text evidence="3 17">Aminoacyl-tRNA biosynthesis; selenocysteinyl-tRNA(Sec) biosynthesis; selenocysteinyl-tRNA(Sec) from L-seryl-tRNA(Sec) (archaeal/eukaryal route): step 2/2.</text>
</comment>
<feature type="binding site" evidence="18">
    <location>
        <position position="76"/>
    </location>
    <ligand>
        <name>pyridoxal 5'-phosphate</name>
        <dbReference type="ChEBI" id="CHEBI:597326"/>
    </ligand>
</feature>
<keyword evidence="17" id="KW-0963">Cytoplasm</keyword>
<dbReference type="EMBL" id="GG663738">
    <property type="protein sequence ID" value="EEH58180.1"/>
    <property type="molecule type" value="Genomic_DNA"/>
</dbReference>
<evidence type="ECO:0000256" key="11">
    <source>
        <dbReference type="ARBA" id="ARBA00022917"/>
    </source>
</evidence>
<evidence type="ECO:0000256" key="6">
    <source>
        <dbReference type="ARBA" id="ARBA00021963"/>
    </source>
</evidence>
<dbReference type="AlphaFoldDB" id="C1MR20"/>
<comment type="similarity">
    <text evidence="4 17">Belongs to the SepSecS family.</text>
</comment>
<keyword evidence="7 17" id="KW-0820">tRNA-binding</keyword>
<evidence type="ECO:0000256" key="7">
    <source>
        <dbReference type="ARBA" id="ARBA00022555"/>
    </source>
</evidence>
<dbReference type="Pfam" id="PF05889">
    <property type="entry name" value="SepSecS"/>
    <property type="match status" value="1"/>
</dbReference>
<reference evidence="21 22" key="1">
    <citation type="journal article" date="2009" name="Science">
        <title>Green evolution and dynamic adaptations revealed by genomes of the marine picoeukaryotes Micromonas.</title>
        <authorList>
            <person name="Worden A.Z."/>
            <person name="Lee J.H."/>
            <person name="Mock T."/>
            <person name="Rouze P."/>
            <person name="Simmons M.P."/>
            <person name="Aerts A.L."/>
            <person name="Allen A.E."/>
            <person name="Cuvelier M.L."/>
            <person name="Derelle E."/>
            <person name="Everett M.V."/>
            <person name="Foulon E."/>
            <person name="Grimwood J."/>
            <person name="Gundlach H."/>
            <person name="Henrissat B."/>
            <person name="Napoli C."/>
            <person name="McDonald S.M."/>
            <person name="Parker M.S."/>
            <person name="Rombauts S."/>
            <person name="Salamov A."/>
            <person name="Von Dassow P."/>
            <person name="Badger J.H."/>
            <person name="Coutinho P.M."/>
            <person name="Demir E."/>
            <person name="Dubchak I."/>
            <person name="Gentemann C."/>
            <person name="Eikrem W."/>
            <person name="Gready J.E."/>
            <person name="John U."/>
            <person name="Lanier W."/>
            <person name="Lindquist E.A."/>
            <person name="Lucas S."/>
            <person name="Mayer K.F."/>
            <person name="Moreau H."/>
            <person name="Not F."/>
            <person name="Otillar R."/>
            <person name="Panaud O."/>
            <person name="Pangilinan J."/>
            <person name="Paulsen I."/>
            <person name="Piegu B."/>
            <person name="Poliakov A."/>
            <person name="Robbens S."/>
            <person name="Schmutz J."/>
            <person name="Toulza E."/>
            <person name="Wyss T."/>
            <person name="Zelensky A."/>
            <person name="Zhou K."/>
            <person name="Armbrust E.V."/>
            <person name="Bhattacharya D."/>
            <person name="Goodenough U.W."/>
            <person name="Van de Peer Y."/>
            <person name="Grigoriev I.V."/>
        </authorList>
    </citation>
    <scope>NUCLEOTIDE SEQUENCE [LARGE SCALE GENOMIC DNA]</scope>
    <source>
        <strain evidence="21 22">CCMP1545</strain>
    </source>
</reference>
<dbReference type="PIRSF" id="PIRSF017689">
    <property type="entry name" value="SepSecS"/>
    <property type="match status" value="1"/>
</dbReference>
<evidence type="ECO:0000256" key="17">
    <source>
        <dbReference type="PIRNR" id="PIRNR017689"/>
    </source>
</evidence>
<evidence type="ECO:0000256" key="1">
    <source>
        <dbReference type="ARBA" id="ARBA00001933"/>
    </source>
</evidence>
<dbReference type="Proteomes" id="UP000001876">
    <property type="component" value="Unassembled WGS sequence"/>
</dbReference>
<dbReference type="GO" id="GO:0098621">
    <property type="term" value="F:O-phosphoseryl-tRNA(Sec) selenium transferase activity"/>
    <property type="evidence" value="ECO:0007669"/>
    <property type="project" value="UniProtKB-EC"/>
</dbReference>
<feature type="region of interest" description="Disordered" evidence="20">
    <location>
        <begin position="478"/>
        <end position="505"/>
    </location>
</feature>
<evidence type="ECO:0000256" key="8">
    <source>
        <dbReference type="ARBA" id="ARBA00022679"/>
    </source>
</evidence>
<comment type="subcellular location">
    <subcellularLocation>
        <location evidence="17">Cytoplasm</location>
    </subcellularLocation>
</comment>
<proteinExistence type="inferred from homology"/>
<evidence type="ECO:0000313" key="21">
    <source>
        <dbReference type="EMBL" id="EEH58180.1"/>
    </source>
</evidence>
<dbReference type="GO" id="GO:0001717">
    <property type="term" value="P:conversion of seryl-tRNAsec to selenocys-tRNAsec"/>
    <property type="evidence" value="ECO:0007669"/>
    <property type="project" value="UniProtKB-UniRule"/>
</dbReference>
<dbReference type="OrthoDB" id="10263545at2759"/>
<sequence>MFSPEAFALAEGLVSSAYVSQGSQACARRGKLLTTLLSERRLPRAGWDDKSIEALIAELAAMDSNNFLDNVGVGEREARVHSRLVARRHYHLAHGVGRSGDVAAEQPKAAGSSLIVKLTNLLVADALKIAGMADAGPALVLPLATGMTLTLTLLAIKKFRPATARKVVWLRLDQKTCVKAVLSAGYELIVVEPRIVVGDQLETDVDAVERAVVETCGGAANVACVVTSTSGFAPRACDDVVAVAKACARLDVGHVINNAYGVQSKARSMYTLVPAWRRGRVDAVVQSTDKNFMVPVGGAVVTSGRENTRVVEEVRKAYPGRASIAPVLDLFITLLGMGEDGWRKLLDDRDVVYAYMKRKLAEVAAEEGERLLETPANPISIGFSLESLARGLGEDVDGTKISFFGSMLFSRCVSGTRVVAPGVRQTIGGVTFDGWGASCSAYPAGPYFTAAAAIGTTTEDVDRFCAKLKSAFKDFRKKHSRKRGGGGGAEEEVSEEVAKLNVAAA</sequence>